<name>A0ABD2MPB6_9CUCU</name>
<gene>
    <name evidence="1" type="ORF">HHI36_007360</name>
</gene>
<dbReference type="AlphaFoldDB" id="A0ABD2MPB6"/>
<comment type="caution">
    <text evidence="1">The sequence shown here is derived from an EMBL/GenBank/DDBJ whole genome shotgun (WGS) entry which is preliminary data.</text>
</comment>
<accession>A0ABD2MPB6</accession>
<feature type="non-terminal residue" evidence="1">
    <location>
        <position position="1"/>
    </location>
</feature>
<evidence type="ECO:0000313" key="1">
    <source>
        <dbReference type="EMBL" id="KAL3268236.1"/>
    </source>
</evidence>
<sequence>RWKTPANVDECKNEIDNTLEYNENMSVNILFQNIMNTILNAKGKHCHKPNQDQKLNQRIKLLERKRREMSDKTAEEYRSISREIAKEIRKFRKEKNQKEIKTVIENNKSLKVLRRRTEIKRGQK</sequence>
<organism evidence="1 2">
    <name type="scientific">Cryptolaemus montrouzieri</name>
    <dbReference type="NCBI Taxonomy" id="559131"/>
    <lineage>
        <taxon>Eukaryota</taxon>
        <taxon>Metazoa</taxon>
        <taxon>Ecdysozoa</taxon>
        <taxon>Arthropoda</taxon>
        <taxon>Hexapoda</taxon>
        <taxon>Insecta</taxon>
        <taxon>Pterygota</taxon>
        <taxon>Neoptera</taxon>
        <taxon>Endopterygota</taxon>
        <taxon>Coleoptera</taxon>
        <taxon>Polyphaga</taxon>
        <taxon>Cucujiformia</taxon>
        <taxon>Coccinelloidea</taxon>
        <taxon>Coccinellidae</taxon>
        <taxon>Scymninae</taxon>
        <taxon>Scymnini</taxon>
        <taxon>Cryptolaemus</taxon>
    </lineage>
</organism>
<proteinExistence type="predicted"/>
<keyword evidence="2" id="KW-1185">Reference proteome</keyword>
<reference evidence="1 2" key="1">
    <citation type="journal article" date="2021" name="BMC Biol.">
        <title>Horizontally acquired antibacterial genes associated with adaptive radiation of ladybird beetles.</title>
        <authorList>
            <person name="Li H.S."/>
            <person name="Tang X.F."/>
            <person name="Huang Y.H."/>
            <person name="Xu Z.Y."/>
            <person name="Chen M.L."/>
            <person name="Du X.Y."/>
            <person name="Qiu B.Y."/>
            <person name="Chen P.T."/>
            <person name="Zhang W."/>
            <person name="Slipinski A."/>
            <person name="Escalona H.E."/>
            <person name="Waterhouse R.M."/>
            <person name="Zwick A."/>
            <person name="Pang H."/>
        </authorList>
    </citation>
    <scope>NUCLEOTIDE SEQUENCE [LARGE SCALE GENOMIC DNA]</scope>
    <source>
        <strain evidence="1">SYSU2018</strain>
    </source>
</reference>
<evidence type="ECO:0000313" key="2">
    <source>
        <dbReference type="Proteomes" id="UP001516400"/>
    </source>
</evidence>
<dbReference type="EMBL" id="JABFTP020000021">
    <property type="protein sequence ID" value="KAL3268236.1"/>
    <property type="molecule type" value="Genomic_DNA"/>
</dbReference>
<protein>
    <submittedName>
        <fullName evidence="1">Uncharacterized protein</fullName>
    </submittedName>
</protein>
<dbReference type="Proteomes" id="UP001516400">
    <property type="component" value="Unassembled WGS sequence"/>
</dbReference>